<proteinExistence type="predicted"/>
<dbReference type="InterPro" id="IPR000626">
    <property type="entry name" value="Ubiquitin-like_dom"/>
</dbReference>
<dbReference type="Gramene" id="Kaladp0045s0463.1.v1.1">
    <property type="protein sequence ID" value="Kaladp0045s0463.1.v1.1"/>
    <property type="gene ID" value="Kaladp0045s0463.v1.1"/>
</dbReference>
<protein>
    <recommendedName>
        <fullName evidence="1">Ubiquitin-like domain-containing protein</fullName>
    </recommendedName>
</protein>
<dbReference type="EnsemblPlants" id="Kaladp0045s0463.1.v1.1">
    <property type="protein sequence ID" value="Kaladp0045s0463.1.v1.1"/>
    <property type="gene ID" value="Kaladp0045s0463.v1.1"/>
</dbReference>
<accession>A0A7N0TV22</accession>
<dbReference type="SUPFAM" id="SSF54236">
    <property type="entry name" value="Ubiquitin-like"/>
    <property type="match status" value="1"/>
</dbReference>
<evidence type="ECO:0000259" key="1">
    <source>
        <dbReference type="PROSITE" id="PS50053"/>
    </source>
</evidence>
<dbReference type="PANTHER" id="PTHR47376">
    <property type="entry name" value="OS02G0597700 PROTEIN"/>
    <property type="match status" value="1"/>
</dbReference>
<dbReference type="Pfam" id="PF00240">
    <property type="entry name" value="ubiquitin"/>
    <property type="match status" value="1"/>
</dbReference>
<dbReference type="Proteomes" id="UP000594263">
    <property type="component" value="Unplaced"/>
</dbReference>
<keyword evidence="3" id="KW-1185">Reference proteome</keyword>
<sequence length="167" mass="19064">MFHKNNLLKKLKSMKLFRRSSKVSTLPRSCRSDLGIGHEIEWELRPGGMLVQKRKVNCGRKEEEIITLKVSNGSTCHDISIEATSTFGELKARLSMVTRLEAKEQRLLYKGKERDDYEHLHMVGVCDQDKILLLQDPAAKEMKLNAIPGRRAFPVAASLRRSITVNF</sequence>
<evidence type="ECO:0000313" key="2">
    <source>
        <dbReference type="EnsemblPlants" id="Kaladp0045s0463.1.v1.1"/>
    </source>
</evidence>
<dbReference type="Gene3D" id="3.10.20.90">
    <property type="entry name" value="Phosphatidylinositol 3-kinase Catalytic Subunit, Chain A, domain 1"/>
    <property type="match status" value="1"/>
</dbReference>
<dbReference type="InterPro" id="IPR029071">
    <property type="entry name" value="Ubiquitin-like_domsf"/>
</dbReference>
<dbReference type="AlphaFoldDB" id="A0A7N0TV22"/>
<dbReference type="OMA" id="HEYLHMV"/>
<evidence type="ECO:0000313" key="3">
    <source>
        <dbReference type="Proteomes" id="UP000594263"/>
    </source>
</evidence>
<feature type="domain" description="Ubiquitin-like" evidence="1">
    <location>
        <begin position="66"/>
        <end position="134"/>
    </location>
</feature>
<organism evidence="2 3">
    <name type="scientific">Kalanchoe fedtschenkoi</name>
    <name type="common">Lavender scallops</name>
    <name type="synonym">South American air plant</name>
    <dbReference type="NCBI Taxonomy" id="63787"/>
    <lineage>
        <taxon>Eukaryota</taxon>
        <taxon>Viridiplantae</taxon>
        <taxon>Streptophyta</taxon>
        <taxon>Embryophyta</taxon>
        <taxon>Tracheophyta</taxon>
        <taxon>Spermatophyta</taxon>
        <taxon>Magnoliopsida</taxon>
        <taxon>eudicotyledons</taxon>
        <taxon>Gunneridae</taxon>
        <taxon>Pentapetalae</taxon>
        <taxon>Saxifragales</taxon>
        <taxon>Crassulaceae</taxon>
        <taxon>Kalanchoe</taxon>
    </lineage>
</organism>
<reference evidence="2" key="1">
    <citation type="submission" date="2021-01" db="UniProtKB">
        <authorList>
            <consortium name="EnsemblPlants"/>
        </authorList>
    </citation>
    <scope>IDENTIFICATION</scope>
</reference>
<name>A0A7N0TV22_KALFE</name>
<dbReference type="PROSITE" id="PS50053">
    <property type="entry name" value="UBIQUITIN_2"/>
    <property type="match status" value="1"/>
</dbReference>